<gene>
    <name evidence="2" type="ORF">ACHHYP_10171</name>
</gene>
<dbReference type="InterPro" id="IPR035969">
    <property type="entry name" value="Rab-GAP_TBC_sf"/>
</dbReference>
<dbReference type="STRING" id="1202772.A0A1V9ZHX6"/>
<dbReference type="PANTHER" id="PTHR47219">
    <property type="entry name" value="RAB GTPASE-ACTIVATING PROTEIN 1-LIKE"/>
    <property type="match status" value="1"/>
</dbReference>
<dbReference type="SUPFAM" id="SSF47923">
    <property type="entry name" value="Ypt/Rab-GAP domain of gyp1p"/>
    <property type="match status" value="2"/>
</dbReference>
<dbReference type="GO" id="GO:0031267">
    <property type="term" value="F:small GTPase binding"/>
    <property type="evidence" value="ECO:0007669"/>
    <property type="project" value="TreeGrafter"/>
</dbReference>
<dbReference type="InterPro" id="IPR027267">
    <property type="entry name" value="AH/BAR_dom_sf"/>
</dbReference>
<dbReference type="Pfam" id="PF00566">
    <property type="entry name" value="RabGAP-TBC"/>
    <property type="match status" value="1"/>
</dbReference>
<dbReference type="InterPro" id="IPR000195">
    <property type="entry name" value="Rab-GAP-TBC_dom"/>
</dbReference>
<evidence type="ECO:0000313" key="3">
    <source>
        <dbReference type="Proteomes" id="UP000243579"/>
    </source>
</evidence>
<organism evidence="2 3">
    <name type="scientific">Achlya hypogyna</name>
    <name type="common">Oomycete</name>
    <name type="synonym">Protoachlya hypogyna</name>
    <dbReference type="NCBI Taxonomy" id="1202772"/>
    <lineage>
        <taxon>Eukaryota</taxon>
        <taxon>Sar</taxon>
        <taxon>Stramenopiles</taxon>
        <taxon>Oomycota</taxon>
        <taxon>Saprolegniomycetes</taxon>
        <taxon>Saprolegniales</taxon>
        <taxon>Achlyaceae</taxon>
        <taxon>Achlya</taxon>
    </lineage>
</organism>
<evidence type="ECO:0000259" key="1">
    <source>
        <dbReference type="PROSITE" id="PS50086"/>
    </source>
</evidence>
<dbReference type="Gene3D" id="1.10.472.80">
    <property type="entry name" value="Ypt/Rab-GAP domain of gyp1p, domain 3"/>
    <property type="match status" value="1"/>
</dbReference>
<dbReference type="Gene3D" id="1.10.8.270">
    <property type="entry name" value="putative rabgap domain of human tbc1 domain family member 14 like domains"/>
    <property type="match status" value="1"/>
</dbReference>
<evidence type="ECO:0000313" key="2">
    <source>
        <dbReference type="EMBL" id="OQR97595.1"/>
    </source>
</evidence>
<dbReference type="PANTHER" id="PTHR47219:SF9">
    <property type="entry name" value="GTPASE ACTIVATING PROTEIN AND CENTROSOME-ASSOCIATED, ISOFORM B"/>
    <property type="match status" value="1"/>
</dbReference>
<feature type="domain" description="Rab-GAP TBC" evidence="1">
    <location>
        <begin position="375"/>
        <end position="622"/>
    </location>
</feature>
<accession>A0A1V9ZHX6</accession>
<dbReference type="InterPro" id="IPR050302">
    <property type="entry name" value="Rab_GAP_TBC_domain"/>
</dbReference>
<name>A0A1V9ZHX6_ACHHY</name>
<dbReference type="OrthoDB" id="294251at2759"/>
<dbReference type="PROSITE" id="PS50086">
    <property type="entry name" value="TBC_RABGAP"/>
    <property type="match status" value="1"/>
</dbReference>
<sequence length="687" mass="76908">MLNLNMRQLKYKTLAAMGVTQSLEDPSFEVLCAAFTRMEEALPHLYHQVLTALTSCHTFCHTLAATFSQIQPSGSSYLATLAQVREQAEAMEQAVTLTVLAPLQALMQRCAFLRQQLSQRDQLVMNYDLLKLDVSRMPDDAKLERQAKIERAWHAYQTFTRQRMDDIAQLQEDEAQIRAELFEIMKLHVAKFFSQAQKKLWDNLQVATPEAAASPLPSPVSPLTLDEIPLASASALISAPLLSPTPSPSPRRYSESSWFPGFVRRSFSIAPEPTPAVPSPLRAKHQSRPLALAPSEWRGVESALWALDEQAAPHAPRYPEATVLPLGLPSLRLLHDVVAFMDVVSLARLALTCKGLFNGLMGSTALWHRTVRAGGLPAHVRSVFWLWFHYQRSHPPLLASPATDYQALLQRGAYLVHLSVDAEPDAESPTVLWFRDIDVDVRRTCYKPVFTPVGDADTGDDVPADVAALVRSAQLATQHEHSPRHRDAATVERAMATEAQMRRLLRAYVIYNPRVGYSQGMNFLIRLLLETGDEASVFWGFVRLCEGPPTLFEPGFHALQTLFSKLDLLVREQLPELHSHLERVGVHVSMFAARWFLTLFSSLETFGPELALRFLDLFHLDRHRVLCGMAVVVLDELQPWLLDADLEACLAVLQCPRQVLETPDAAKATQMIQHALVLSITRTLLLA</sequence>
<dbReference type="Proteomes" id="UP000243579">
    <property type="component" value="Unassembled WGS sequence"/>
</dbReference>
<reference evidence="2 3" key="1">
    <citation type="journal article" date="2014" name="Genome Biol. Evol.">
        <title>The secreted proteins of Achlya hypogyna and Thraustotheca clavata identify the ancestral oomycete secretome and reveal gene acquisitions by horizontal gene transfer.</title>
        <authorList>
            <person name="Misner I."/>
            <person name="Blouin N."/>
            <person name="Leonard G."/>
            <person name="Richards T.A."/>
            <person name="Lane C.E."/>
        </authorList>
    </citation>
    <scope>NUCLEOTIDE SEQUENCE [LARGE SCALE GENOMIC DNA]</scope>
    <source>
        <strain evidence="2 3">ATCC 48635</strain>
    </source>
</reference>
<dbReference type="SMART" id="SM00164">
    <property type="entry name" value="TBC"/>
    <property type="match status" value="1"/>
</dbReference>
<proteinExistence type="predicted"/>
<dbReference type="EMBL" id="JNBR01000100">
    <property type="protein sequence ID" value="OQR97595.1"/>
    <property type="molecule type" value="Genomic_DNA"/>
</dbReference>
<dbReference type="AlphaFoldDB" id="A0A1V9ZHX6"/>
<comment type="caution">
    <text evidence="2">The sequence shown here is derived from an EMBL/GenBank/DDBJ whole genome shotgun (WGS) entry which is preliminary data.</text>
</comment>
<dbReference type="SUPFAM" id="SSF103657">
    <property type="entry name" value="BAR/IMD domain-like"/>
    <property type="match status" value="1"/>
</dbReference>
<keyword evidence="3" id="KW-1185">Reference proteome</keyword>
<dbReference type="Gene3D" id="1.20.1270.60">
    <property type="entry name" value="Arfaptin homology (AH) domain/BAR domain"/>
    <property type="match status" value="1"/>
</dbReference>
<protein>
    <recommendedName>
        <fullName evidence="1">Rab-GAP TBC domain-containing protein</fullName>
    </recommendedName>
</protein>
<dbReference type="GO" id="GO:0005096">
    <property type="term" value="F:GTPase activator activity"/>
    <property type="evidence" value="ECO:0007669"/>
    <property type="project" value="TreeGrafter"/>
</dbReference>